<gene>
    <name evidence="1" type="ORF">SAMN04488498_104310</name>
</gene>
<proteinExistence type="predicted"/>
<reference evidence="1 2" key="1">
    <citation type="submission" date="2016-10" db="EMBL/GenBank/DDBJ databases">
        <authorList>
            <person name="Varghese N."/>
            <person name="Submissions S."/>
        </authorList>
    </citation>
    <scope>NUCLEOTIDE SEQUENCE [LARGE SCALE GENOMIC DNA]</scope>
    <source>
        <strain evidence="1 2">DSM 21822</strain>
    </source>
</reference>
<organism evidence="1 2">
    <name type="scientific">Neomesorhizobium albiziae</name>
    <dbReference type="NCBI Taxonomy" id="335020"/>
    <lineage>
        <taxon>Bacteria</taxon>
        <taxon>Pseudomonadati</taxon>
        <taxon>Pseudomonadota</taxon>
        <taxon>Alphaproteobacteria</taxon>
        <taxon>Hyphomicrobiales</taxon>
        <taxon>Phyllobacteriaceae</taxon>
        <taxon>Neomesorhizobium</taxon>
    </lineage>
</organism>
<accession>A0A1I3YAL2</accession>
<keyword evidence="2" id="KW-1185">Reference proteome</keyword>
<dbReference type="EMBL" id="FOSL01000004">
    <property type="protein sequence ID" value="SFK28855.1"/>
    <property type="molecule type" value="Genomic_DNA"/>
</dbReference>
<protein>
    <submittedName>
        <fullName evidence="1">Uncharacterized protein</fullName>
    </submittedName>
</protein>
<dbReference type="AlphaFoldDB" id="A0A1I3YAL2"/>
<name>A0A1I3YAL2_9HYPH</name>
<sequence length="53" mass="5871">MRNNDPYVGAEHLVKVFNDCSGGFGSAAWRMKNEIEASPTVNVVHYGHKTVHV</sequence>
<evidence type="ECO:0000313" key="1">
    <source>
        <dbReference type="EMBL" id="SFK28855.1"/>
    </source>
</evidence>
<dbReference type="Proteomes" id="UP000323300">
    <property type="component" value="Unassembled WGS sequence"/>
</dbReference>
<evidence type="ECO:0000313" key="2">
    <source>
        <dbReference type="Proteomes" id="UP000323300"/>
    </source>
</evidence>